<dbReference type="FunFam" id="3.65.10.10:FF:000006">
    <property type="entry name" value="3-phosphoshikimate 1-carboxyvinyltransferase"/>
    <property type="match status" value="1"/>
</dbReference>
<dbReference type="InterPro" id="IPR006264">
    <property type="entry name" value="EPSP_synthase"/>
</dbReference>
<keyword evidence="6 9" id="KW-0808">Transferase</keyword>
<feature type="binding site" evidence="9">
    <location>
        <position position="22"/>
    </location>
    <ligand>
        <name>3-phosphoshikimate</name>
        <dbReference type="ChEBI" id="CHEBI:145989"/>
    </ligand>
</feature>
<feature type="active site" description="Proton acceptor" evidence="9">
    <location>
        <position position="315"/>
    </location>
</feature>
<dbReference type="PROSITE" id="PS00885">
    <property type="entry name" value="EPSP_SYNTHASE_2"/>
    <property type="match status" value="1"/>
</dbReference>
<dbReference type="PANTHER" id="PTHR21090">
    <property type="entry name" value="AROM/DEHYDROQUINATE SYNTHASE"/>
    <property type="match status" value="1"/>
</dbReference>
<feature type="domain" description="Enolpyruvate transferase" evidence="10">
    <location>
        <begin position="9"/>
        <end position="425"/>
    </location>
</feature>
<comment type="caution">
    <text evidence="9">Lacks conserved residue(s) required for the propagation of feature annotation.</text>
</comment>
<reference evidence="11 12" key="1">
    <citation type="journal article" date="2023" name="Int. J. Syst. Evol. Microbiol.">
        <title>Ligilactobacillus ubinensis sp. nov., a novel species isolated from the wild ferment of a durian fruit (Durio zibethinus).</title>
        <authorList>
            <person name="Heng Y.C."/>
            <person name="Menon N."/>
            <person name="Chen B."/>
            <person name="Loo B.Z.L."/>
            <person name="Wong G.W.J."/>
            <person name="Lim A.C.H."/>
            <person name="Silvaraju S."/>
            <person name="Kittelmann S."/>
        </authorList>
    </citation>
    <scope>NUCLEOTIDE SEQUENCE [LARGE SCALE GENOMIC DNA]</scope>
    <source>
        <strain evidence="11 12">WILCCON 0076</strain>
    </source>
</reference>
<comment type="function">
    <text evidence="1 9">Catalyzes the transfer of the enolpyruvyl moiety of phosphoenolpyruvate (PEP) to the 5-hydroxyl of shikimate-3-phosphate (S3P) to produce enolpyruvyl shikimate-3-phosphate and inorganic phosphate.</text>
</comment>
<dbReference type="InterPro" id="IPR036968">
    <property type="entry name" value="Enolpyruvate_Tfrase_sf"/>
</dbReference>
<dbReference type="Pfam" id="PF00275">
    <property type="entry name" value="EPSP_synthase"/>
    <property type="match status" value="1"/>
</dbReference>
<dbReference type="PIRSF" id="PIRSF000505">
    <property type="entry name" value="EPSPS"/>
    <property type="match status" value="1"/>
</dbReference>
<dbReference type="EMBL" id="JAIULA010000005">
    <property type="protein sequence ID" value="MCP0886474.1"/>
    <property type="molecule type" value="Genomic_DNA"/>
</dbReference>
<accession>A0A9X2FI86</accession>
<dbReference type="CDD" id="cd01556">
    <property type="entry name" value="EPSP_synthase"/>
    <property type="match status" value="1"/>
</dbReference>
<evidence type="ECO:0000256" key="8">
    <source>
        <dbReference type="ARBA" id="ARBA00044633"/>
    </source>
</evidence>
<dbReference type="RefSeq" id="WP_253359627.1">
    <property type="nucleotide sequence ID" value="NZ_JAIULA010000005.1"/>
</dbReference>
<evidence type="ECO:0000256" key="3">
    <source>
        <dbReference type="ARBA" id="ARBA00009948"/>
    </source>
</evidence>
<comment type="pathway">
    <text evidence="2 9">Metabolic intermediate biosynthesis; chorismate biosynthesis; chorismate from D-erythrose 4-phosphate and phosphoenolpyruvate: step 6/7.</text>
</comment>
<dbReference type="Gene3D" id="3.65.10.10">
    <property type="entry name" value="Enolpyruvate transferase domain"/>
    <property type="match status" value="2"/>
</dbReference>
<dbReference type="InterPro" id="IPR023193">
    <property type="entry name" value="EPSP_synthase_CS"/>
</dbReference>
<comment type="subunit">
    <text evidence="9">Monomer.</text>
</comment>
<dbReference type="FunFam" id="3.65.10.10:FF:000005">
    <property type="entry name" value="3-phosphoshikimate 1-carboxyvinyltransferase"/>
    <property type="match status" value="1"/>
</dbReference>
<evidence type="ECO:0000256" key="2">
    <source>
        <dbReference type="ARBA" id="ARBA00004811"/>
    </source>
</evidence>
<feature type="binding site" evidence="9">
    <location>
        <position position="346"/>
    </location>
    <ligand>
        <name>phosphoenolpyruvate</name>
        <dbReference type="ChEBI" id="CHEBI:58702"/>
    </ligand>
</feature>
<dbReference type="SUPFAM" id="SSF55205">
    <property type="entry name" value="EPT/RTPC-like"/>
    <property type="match status" value="1"/>
</dbReference>
<feature type="binding site" evidence="9">
    <location>
        <position position="166"/>
    </location>
    <ligand>
        <name>3-phosphoshikimate</name>
        <dbReference type="ChEBI" id="CHEBI:145989"/>
    </ligand>
</feature>
<sequence>MKTLATAPTQGLHGKLDVPGDKSISHRALMLGAIAQGKTTIDHFLAGEDCLSTLEALRALGVEITRTNTTVIIRSAGRSAFKKPQKPLDMGNSGTTTRLLMGLLAGTNFTTTLVGDSSLQKRPMRRVSEPLAKLGVRVETTEQGTLPAKIYGGEVRASTVKLNVASAQVKSALIFASLMADEPSQIIEKLPTRNHTEIMINQFGGQIKTAADQRTITVQPKPKLIGQHVIVPGDMSSAAFFMVAATIIDNSDITLTNVNLNPTRTGILEALRKMGADITVTPVENKGEKIGNIRIKAAKLHAITIDAKDIPALIDELPLVALAAACADGATKISGAQELRVKETDRIATVAMELRKFGIDITEFPDGLEIVGSQEWKVVDTQLDSHKDHRLGMMLAVAALRVRTKLTLKNATAIAVSYPNFFEDLELLLKNTKDGD</sequence>
<evidence type="ECO:0000256" key="9">
    <source>
        <dbReference type="HAMAP-Rule" id="MF_00210"/>
    </source>
</evidence>
<dbReference type="GO" id="GO:0008652">
    <property type="term" value="P:amino acid biosynthetic process"/>
    <property type="evidence" value="ECO:0007669"/>
    <property type="project" value="UniProtKB-KW"/>
</dbReference>
<evidence type="ECO:0000256" key="6">
    <source>
        <dbReference type="ARBA" id="ARBA00022679"/>
    </source>
</evidence>
<keyword evidence="5 9" id="KW-0028">Amino-acid biosynthesis</keyword>
<dbReference type="PROSITE" id="PS00104">
    <property type="entry name" value="EPSP_SYNTHASE_1"/>
    <property type="match status" value="1"/>
</dbReference>
<feature type="binding site" evidence="9">
    <location>
        <position position="315"/>
    </location>
    <ligand>
        <name>3-phosphoshikimate</name>
        <dbReference type="ChEBI" id="CHEBI:145989"/>
    </ligand>
</feature>
<gene>
    <name evidence="9 11" type="primary">aroA</name>
    <name evidence="11" type="ORF">LB941_03870</name>
</gene>
<evidence type="ECO:0000256" key="4">
    <source>
        <dbReference type="ARBA" id="ARBA00022490"/>
    </source>
</evidence>
<organism evidence="11 12">
    <name type="scientific">Ligilactobacillus ubinensis</name>
    <dbReference type="NCBI Taxonomy" id="2876789"/>
    <lineage>
        <taxon>Bacteria</taxon>
        <taxon>Bacillati</taxon>
        <taxon>Bacillota</taxon>
        <taxon>Bacilli</taxon>
        <taxon>Lactobacillales</taxon>
        <taxon>Lactobacillaceae</taxon>
        <taxon>Ligilactobacillus</taxon>
    </lineage>
</organism>
<comment type="catalytic activity">
    <reaction evidence="8">
        <text>3-phosphoshikimate + phosphoenolpyruvate = 5-O-(1-carboxyvinyl)-3-phosphoshikimate + phosphate</text>
        <dbReference type="Rhea" id="RHEA:21256"/>
        <dbReference type="ChEBI" id="CHEBI:43474"/>
        <dbReference type="ChEBI" id="CHEBI:57701"/>
        <dbReference type="ChEBI" id="CHEBI:58702"/>
        <dbReference type="ChEBI" id="CHEBI:145989"/>
        <dbReference type="EC" id="2.5.1.19"/>
    </reaction>
    <physiologicalReaction direction="left-to-right" evidence="8">
        <dbReference type="Rhea" id="RHEA:21257"/>
    </physiologicalReaction>
</comment>
<dbReference type="EC" id="2.5.1.19" evidence="9"/>
<comment type="subcellular location">
    <subcellularLocation>
        <location evidence="9">Cytoplasm</location>
    </subcellularLocation>
</comment>
<feature type="binding site" evidence="9">
    <location>
        <position position="23"/>
    </location>
    <ligand>
        <name>3-phosphoshikimate</name>
        <dbReference type="ChEBI" id="CHEBI:145989"/>
    </ligand>
</feature>
<comment type="caution">
    <text evidence="11">The sequence shown here is derived from an EMBL/GenBank/DDBJ whole genome shotgun (WGS) entry which is preliminary data.</text>
</comment>
<dbReference type="NCBIfam" id="TIGR01356">
    <property type="entry name" value="aroA"/>
    <property type="match status" value="1"/>
</dbReference>
<evidence type="ECO:0000259" key="10">
    <source>
        <dbReference type="Pfam" id="PF00275"/>
    </source>
</evidence>
<evidence type="ECO:0000313" key="11">
    <source>
        <dbReference type="EMBL" id="MCP0886474.1"/>
    </source>
</evidence>
<feature type="binding site" evidence="9">
    <location>
        <position position="94"/>
    </location>
    <ligand>
        <name>phosphoenolpyruvate</name>
        <dbReference type="ChEBI" id="CHEBI:58702"/>
    </ligand>
</feature>
<keyword evidence="7 9" id="KW-0057">Aromatic amino acid biosynthesis</keyword>
<feature type="binding site" evidence="9">
    <location>
        <position position="390"/>
    </location>
    <ligand>
        <name>phosphoenolpyruvate</name>
        <dbReference type="ChEBI" id="CHEBI:58702"/>
    </ligand>
</feature>
<feature type="binding site" evidence="9">
    <location>
        <position position="168"/>
    </location>
    <ligand>
        <name>phosphoenolpyruvate</name>
        <dbReference type="ChEBI" id="CHEBI:58702"/>
    </ligand>
</feature>
<feature type="binding site" evidence="9">
    <location>
        <position position="27"/>
    </location>
    <ligand>
        <name>3-phosphoshikimate</name>
        <dbReference type="ChEBI" id="CHEBI:145989"/>
    </ligand>
</feature>
<evidence type="ECO:0000256" key="1">
    <source>
        <dbReference type="ARBA" id="ARBA00002174"/>
    </source>
</evidence>
<keyword evidence="12" id="KW-1185">Reference proteome</keyword>
<feature type="binding site" evidence="9">
    <location>
        <position position="122"/>
    </location>
    <ligand>
        <name>phosphoenolpyruvate</name>
        <dbReference type="ChEBI" id="CHEBI:58702"/>
    </ligand>
</feature>
<feature type="binding site" evidence="9">
    <location>
        <position position="168"/>
    </location>
    <ligand>
        <name>3-phosphoshikimate</name>
        <dbReference type="ChEBI" id="CHEBI:145989"/>
    </ligand>
</feature>
<dbReference type="InterPro" id="IPR013792">
    <property type="entry name" value="RNA3'P_cycl/enolpyr_Trfase_a/b"/>
</dbReference>
<evidence type="ECO:0000256" key="5">
    <source>
        <dbReference type="ARBA" id="ARBA00022605"/>
    </source>
</evidence>
<dbReference type="GO" id="GO:0003866">
    <property type="term" value="F:3-phosphoshikimate 1-carboxyvinyltransferase activity"/>
    <property type="evidence" value="ECO:0007669"/>
    <property type="project" value="UniProtKB-UniRule"/>
</dbReference>
<dbReference type="InterPro" id="IPR001986">
    <property type="entry name" value="Enolpyruvate_Tfrase_dom"/>
</dbReference>
<dbReference type="GO" id="GO:0009423">
    <property type="term" value="P:chorismate biosynthetic process"/>
    <property type="evidence" value="ECO:0007669"/>
    <property type="project" value="UniProtKB-UniRule"/>
</dbReference>
<dbReference type="AlphaFoldDB" id="A0A9X2FI86"/>
<keyword evidence="4 9" id="KW-0963">Cytoplasm</keyword>
<dbReference type="HAMAP" id="MF_00210">
    <property type="entry name" value="EPSP_synth"/>
    <property type="match status" value="1"/>
</dbReference>
<dbReference type="PANTHER" id="PTHR21090:SF5">
    <property type="entry name" value="PENTAFUNCTIONAL AROM POLYPEPTIDE"/>
    <property type="match status" value="1"/>
</dbReference>
<proteinExistence type="inferred from homology"/>
<evidence type="ECO:0000256" key="7">
    <source>
        <dbReference type="ARBA" id="ARBA00023141"/>
    </source>
</evidence>
<name>A0A9X2FI86_9LACO</name>
<feature type="binding site" evidence="9">
    <location>
        <position position="342"/>
    </location>
    <ligand>
        <name>3-phosphoshikimate</name>
        <dbReference type="ChEBI" id="CHEBI:145989"/>
    </ligand>
</feature>
<dbReference type="Proteomes" id="UP001139006">
    <property type="component" value="Unassembled WGS sequence"/>
</dbReference>
<protein>
    <recommendedName>
        <fullName evidence="9">3-phosphoshikimate 1-carboxyvinyltransferase</fullName>
        <ecNumber evidence="9">2.5.1.19</ecNumber>
    </recommendedName>
    <alternativeName>
        <fullName evidence="9">5-enolpyruvylshikimate-3-phosphate synthase</fullName>
        <shortName evidence="9">EPSP synthase</shortName>
        <shortName evidence="9">EPSPS</shortName>
    </alternativeName>
</protein>
<evidence type="ECO:0000313" key="12">
    <source>
        <dbReference type="Proteomes" id="UP001139006"/>
    </source>
</evidence>
<dbReference type="GO" id="GO:0005737">
    <property type="term" value="C:cytoplasm"/>
    <property type="evidence" value="ECO:0007669"/>
    <property type="project" value="UniProtKB-SubCell"/>
</dbReference>
<feature type="binding site" evidence="9">
    <location>
        <position position="22"/>
    </location>
    <ligand>
        <name>phosphoenolpyruvate</name>
        <dbReference type="ChEBI" id="CHEBI:58702"/>
    </ligand>
</feature>
<comment type="similarity">
    <text evidence="3 9">Belongs to the EPSP synthase family.</text>
</comment>
<dbReference type="GO" id="GO:0009073">
    <property type="term" value="P:aromatic amino acid family biosynthetic process"/>
    <property type="evidence" value="ECO:0007669"/>
    <property type="project" value="UniProtKB-KW"/>
</dbReference>